<dbReference type="GO" id="GO:0000795">
    <property type="term" value="C:synaptonemal complex"/>
    <property type="evidence" value="ECO:0007669"/>
    <property type="project" value="InterPro"/>
</dbReference>
<evidence type="ECO:0000256" key="4">
    <source>
        <dbReference type="ARBA" id="ARBA00023254"/>
    </source>
</evidence>
<dbReference type="InterPro" id="IPR017907">
    <property type="entry name" value="Znf_RING_CS"/>
</dbReference>
<reference evidence="11 12" key="1">
    <citation type="submission" date="2013-11" db="EMBL/GenBank/DDBJ databases">
        <title>The Damaraland mole rat (Fukomys damarensis) genome and evolution of African mole rats.</title>
        <authorList>
            <person name="Gladyshev V.N."/>
            <person name="Fang X."/>
        </authorList>
    </citation>
    <scope>NUCLEOTIDE SEQUENCE [LARGE SCALE GENOMIC DNA]</scope>
    <source>
        <tissue evidence="11">Liver</tissue>
    </source>
</reference>
<dbReference type="PROSITE" id="PS00518">
    <property type="entry name" value="ZF_RING_1"/>
    <property type="match status" value="1"/>
</dbReference>
<evidence type="ECO:0000313" key="11">
    <source>
        <dbReference type="EMBL" id="KFO25691.1"/>
    </source>
</evidence>
<dbReference type="PANTHER" id="PTHR22663">
    <property type="entry name" value="RING FINGER PROTEIN NARYA-RELATED"/>
    <property type="match status" value="1"/>
</dbReference>
<evidence type="ECO:0000313" key="12">
    <source>
        <dbReference type="Proteomes" id="UP000028990"/>
    </source>
</evidence>
<name>A0A091DSG2_FUKDA</name>
<dbReference type="PROSITE" id="PS50089">
    <property type="entry name" value="ZF_RING_2"/>
    <property type="match status" value="1"/>
</dbReference>
<dbReference type="Proteomes" id="UP000028990">
    <property type="component" value="Unassembled WGS sequence"/>
</dbReference>
<comment type="function">
    <text evidence="5">SUMO E3 ligase that acts as a regulator of crossing-over during meiosis: required to couple chromosome synapsis to the formation of crossover-specific recombination complexes. Localizes to recombination sites and stabilizes meiosis-specific recombination factors, such as MutS-gamma complex proteins (MSH4 and MSH5) and TEX11. May mediate sumoylation of target proteins MSH4 and/or MSH5, leading to enhance their binding to recombination sites. Acts as a limiting factor for crossover designation and/or reinforcement and plays an antagonist role with CCNB1IP1/HEI10 in the regulation of meiotic recombination.</text>
</comment>
<keyword evidence="1" id="KW-0479">Metal-binding</keyword>
<dbReference type="GO" id="GO:0007131">
    <property type="term" value="P:reciprocal meiotic recombination"/>
    <property type="evidence" value="ECO:0007669"/>
    <property type="project" value="InterPro"/>
</dbReference>
<dbReference type="PANTHER" id="PTHR22663:SF21">
    <property type="entry name" value="E3 SUMO-PROTEIN LIGASE RNF212-RELATED"/>
    <property type="match status" value="1"/>
</dbReference>
<dbReference type="Pfam" id="PF14634">
    <property type="entry name" value="zf-RING_5"/>
    <property type="match status" value="1"/>
</dbReference>
<dbReference type="AlphaFoldDB" id="A0A091DSG2"/>
<keyword evidence="4" id="KW-0469">Meiosis</keyword>
<dbReference type="InterPro" id="IPR001841">
    <property type="entry name" value="Znf_RING"/>
</dbReference>
<dbReference type="InterPro" id="IPR042123">
    <property type="entry name" value="Zip3/RNF212-like"/>
</dbReference>
<evidence type="ECO:0000256" key="9">
    <source>
        <dbReference type="PROSITE-ProRule" id="PRU00175"/>
    </source>
</evidence>
<evidence type="ECO:0000256" key="2">
    <source>
        <dbReference type="ARBA" id="ARBA00022771"/>
    </source>
</evidence>
<feature type="domain" description="RING-type" evidence="10">
    <location>
        <begin position="7"/>
        <end position="46"/>
    </location>
</feature>
<proteinExistence type="predicted"/>
<evidence type="ECO:0000259" key="10">
    <source>
        <dbReference type="PROSITE" id="PS50089"/>
    </source>
</evidence>
<gene>
    <name evidence="11" type="ORF">H920_12827</name>
</gene>
<sequence>MASWVFCNRCFQPPHRKSSFSLTSCGHVYCDACLCKGRKDECMICKVPCRTVLLTKHTDSSIQAFFMGIDSLCKKYSQDTAQISEFQDKHRKRLLTFYREKISQLEESLRKSVLQLERLQRHRGVGMEHGRLPGADTSDLASVSDPGPQGAFLQLCPGCVSSWGPQHPGLTLGPTPSQANTVKALRADSLLGPSTGQVSHPCAAPPTKAVFPQPGGSSSSVKNVAVAPAEIIK</sequence>
<protein>
    <recommendedName>
        <fullName evidence="6">Probable E3 SUMO-protein ligase RNF212</fullName>
    </recommendedName>
    <alternativeName>
        <fullName evidence="8">Probable E3 SUMO-protein transferase RNF212</fullName>
    </alternativeName>
    <alternativeName>
        <fullName evidence="7">RING finger protein 212</fullName>
    </alternativeName>
</protein>
<evidence type="ECO:0000256" key="5">
    <source>
        <dbReference type="ARBA" id="ARBA00059057"/>
    </source>
</evidence>
<dbReference type="EMBL" id="KN123337">
    <property type="protein sequence ID" value="KFO25691.1"/>
    <property type="molecule type" value="Genomic_DNA"/>
</dbReference>
<dbReference type="FunFam" id="3.30.40.10:FF:000839">
    <property type="entry name" value="Ring finger protein 212"/>
    <property type="match status" value="1"/>
</dbReference>
<evidence type="ECO:0000256" key="1">
    <source>
        <dbReference type="ARBA" id="ARBA00022723"/>
    </source>
</evidence>
<dbReference type="GO" id="GO:0007129">
    <property type="term" value="P:homologous chromosome pairing at meiosis"/>
    <property type="evidence" value="ECO:0007669"/>
    <property type="project" value="TreeGrafter"/>
</dbReference>
<keyword evidence="3" id="KW-0862">Zinc</keyword>
<evidence type="ECO:0000256" key="6">
    <source>
        <dbReference type="ARBA" id="ARBA00074434"/>
    </source>
</evidence>
<dbReference type="GO" id="GO:0008270">
    <property type="term" value="F:zinc ion binding"/>
    <property type="evidence" value="ECO:0007669"/>
    <property type="project" value="UniProtKB-KW"/>
</dbReference>
<evidence type="ECO:0000256" key="8">
    <source>
        <dbReference type="ARBA" id="ARBA00083473"/>
    </source>
</evidence>
<organism evidence="11 12">
    <name type="scientific">Fukomys damarensis</name>
    <name type="common">Damaraland mole rat</name>
    <name type="synonym">Cryptomys damarensis</name>
    <dbReference type="NCBI Taxonomy" id="885580"/>
    <lineage>
        <taxon>Eukaryota</taxon>
        <taxon>Metazoa</taxon>
        <taxon>Chordata</taxon>
        <taxon>Craniata</taxon>
        <taxon>Vertebrata</taxon>
        <taxon>Euteleostomi</taxon>
        <taxon>Mammalia</taxon>
        <taxon>Eutheria</taxon>
        <taxon>Euarchontoglires</taxon>
        <taxon>Glires</taxon>
        <taxon>Rodentia</taxon>
        <taxon>Hystricomorpha</taxon>
        <taxon>Bathyergidae</taxon>
        <taxon>Fukomys</taxon>
    </lineage>
</organism>
<evidence type="ECO:0000256" key="7">
    <source>
        <dbReference type="ARBA" id="ARBA00080634"/>
    </source>
</evidence>
<keyword evidence="12" id="KW-1185">Reference proteome</keyword>
<dbReference type="GO" id="GO:0016925">
    <property type="term" value="P:protein sumoylation"/>
    <property type="evidence" value="ECO:0007669"/>
    <property type="project" value="TreeGrafter"/>
</dbReference>
<evidence type="ECO:0000256" key="3">
    <source>
        <dbReference type="ARBA" id="ARBA00022833"/>
    </source>
</evidence>
<keyword evidence="2 9" id="KW-0863">Zinc-finger</keyword>
<dbReference type="CDD" id="cd16746">
    <property type="entry name" value="RING-HC_RNF212"/>
    <property type="match status" value="1"/>
</dbReference>
<dbReference type="GO" id="GO:0019789">
    <property type="term" value="F:SUMO transferase activity"/>
    <property type="evidence" value="ECO:0007669"/>
    <property type="project" value="InterPro"/>
</dbReference>
<accession>A0A091DSG2</accession>